<protein>
    <recommendedName>
        <fullName evidence="8">Carboxylic ester hydrolase</fullName>
        <ecNumber evidence="8">3.1.1.-</ecNumber>
    </recommendedName>
</protein>
<evidence type="ECO:0000256" key="8">
    <source>
        <dbReference type="RuleBase" id="RU361238"/>
    </source>
</evidence>
<dbReference type="OrthoDB" id="3039123at2759"/>
<dbReference type="STRING" id="1325734.A0A428NHW2"/>
<evidence type="ECO:0000256" key="4">
    <source>
        <dbReference type="ARBA" id="ARBA00022729"/>
    </source>
</evidence>
<dbReference type="EMBL" id="NKCI01000510">
    <property type="protein sequence ID" value="RSL40340.1"/>
    <property type="molecule type" value="Genomic_DNA"/>
</dbReference>
<proteinExistence type="inferred from homology"/>
<evidence type="ECO:0000256" key="6">
    <source>
        <dbReference type="ARBA" id="ARBA00022837"/>
    </source>
</evidence>
<dbReference type="GO" id="GO:0046872">
    <property type="term" value="F:metal ion binding"/>
    <property type="evidence" value="ECO:0007669"/>
    <property type="project" value="UniProtKB-KW"/>
</dbReference>
<name>A0A428NHW2_9HYPO</name>
<keyword evidence="10" id="KW-1185">Reference proteome</keyword>
<keyword evidence="5 8" id="KW-0378">Hydrolase</keyword>
<evidence type="ECO:0000256" key="2">
    <source>
        <dbReference type="ARBA" id="ARBA00022487"/>
    </source>
</evidence>
<dbReference type="Pfam" id="PF07519">
    <property type="entry name" value="Tannase"/>
    <property type="match status" value="1"/>
</dbReference>
<evidence type="ECO:0000313" key="9">
    <source>
        <dbReference type="EMBL" id="RSL40340.1"/>
    </source>
</evidence>
<dbReference type="SUPFAM" id="SSF53474">
    <property type="entry name" value="alpha/beta-Hydrolases"/>
    <property type="match status" value="1"/>
</dbReference>
<dbReference type="PANTHER" id="PTHR33938:SF13">
    <property type="entry name" value="CARBOXYLIC ESTER HYDROLASE"/>
    <property type="match status" value="1"/>
</dbReference>
<dbReference type="Gene3D" id="3.10.450.50">
    <property type="match status" value="1"/>
</dbReference>
<gene>
    <name evidence="9" type="ORF">CEP54_016144</name>
</gene>
<comment type="caution">
    <text evidence="9">The sequence shown here is derived from an EMBL/GenBank/DDBJ whole genome shotgun (WGS) entry which is preliminary data.</text>
</comment>
<dbReference type="InterPro" id="IPR011118">
    <property type="entry name" value="Tannase/feruloyl_esterase"/>
</dbReference>
<organism evidence="9 10">
    <name type="scientific">Fusarium duplospermum</name>
    <dbReference type="NCBI Taxonomy" id="1325734"/>
    <lineage>
        <taxon>Eukaryota</taxon>
        <taxon>Fungi</taxon>
        <taxon>Dikarya</taxon>
        <taxon>Ascomycota</taxon>
        <taxon>Pezizomycotina</taxon>
        <taxon>Sordariomycetes</taxon>
        <taxon>Hypocreomycetidae</taxon>
        <taxon>Hypocreales</taxon>
        <taxon>Nectriaceae</taxon>
        <taxon>Fusarium</taxon>
        <taxon>Fusarium solani species complex</taxon>
    </lineage>
</organism>
<evidence type="ECO:0000256" key="5">
    <source>
        <dbReference type="ARBA" id="ARBA00022801"/>
    </source>
</evidence>
<keyword evidence="6" id="KW-0106">Calcium</keyword>
<dbReference type="EC" id="3.1.1.-" evidence="8"/>
<evidence type="ECO:0000313" key="10">
    <source>
        <dbReference type="Proteomes" id="UP000288168"/>
    </source>
</evidence>
<dbReference type="Proteomes" id="UP000288168">
    <property type="component" value="Unassembled WGS sequence"/>
</dbReference>
<dbReference type="GO" id="GO:0030600">
    <property type="term" value="F:feruloyl esterase activity"/>
    <property type="evidence" value="ECO:0007669"/>
    <property type="project" value="UniProtKB-ARBA"/>
</dbReference>
<keyword evidence="4" id="KW-0732">Signal</keyword>
<dbReference type="AlphaFoldDB" id="A0A428NHW2"/>
<sequence>KIATPTFFGGHVLNFDVNLVENYNTTAASLLYYGHHPTVKVENVSFCNITVTYTHPGQNDTVHVETWLPLDNYNGRLQSVGGGGWVAGRYSPSYTAMGGAVGEGYATSTTDAGLKLQADMLPDSWALASEGNPNLYALNNFGSVSLNDQAIIVKQLIKSFYGQRPEYSYWSGCSQGGRQGMMLAQRFPDAYDGIHACAPAIYWSQLFGYSFWPHFLMNDMEYYPYPCELKVITDAAVEACDGLDGVIDGIISDEGSCRFDPLSVAGTSFNCSDTGKNMTISEGAAIVAKATWAGPRTKDDKFLWYGPNIGSQLSGSTTALTNDIGLAMTSCSHGTCTGVPVGLGEGWWKYFIKSDPDWSYENMTHEEYEYYFRSSIQRYDSIIGTSNPDLTAFHKTGGKILGYHGMSDQIIPVKDIEHDYDQVSRKNSKVHDFYRIFEVPGLLHCSGGPGGQPSNTFDALRAWVENGTVPETLDHHYIDVDGEWQGRLLCPYPKKVQLRRKAKGKGKNVAEATTLYVSSPSCSLACTVLPDLPKSVSECPEALLRIQRKTTAIWAQAYADKDLDTLLSYVVDPYIQHNPLAPSGKAIAQAGMTQIFATPGLINNVTRVISDLDYVALHVHRIQPKTTDKVIVDMHHGALGCATGYDTQLDEPAGLLLTWLPKE</sequence>
<feature type="non-terminal residue" evidence="9">
    <location>
        <position position="1"/>
    </location>
</feature>
<comment type="similarity">
    <text evidence="1 8">Belongs to the tannase family.</text>
</comment>
<evidence type="ECO:0000256" key="3">
    <source>
        <dbReference type="ARBA" id="ARBA00022723"/>
    </source>
</evidence>
<keyword evidence="3" id="KW-0479">Metal-binding</keyword>
<dbReference type="InterPro" id="IPR029058">
    <property type="entry name" value="AB_hydrolase_fold"/>
</dbReference>
<evidence type="ECO:0000256" key="7">
    <source>
        <dbReference type="ARBA" id="ARBA00023157"/>
    </source>
</evidence>
<keyword evidence="2" id="KW-0719">Serine esterase</keyword>
<evidence type="ECO:0000256" key="1">
    <source>
        <dbReference type="ARBA" id="ARBA00006249"/>
    </source>
</evidence>
<accession>A0A428NHW2</accession>
<dbReference type="Gene3D" id="3.40.50.1820">
    <property type="entry name" value="alpha/beta hydrolase"/>
    <property type="match status" value="1"/>
</dbReference>
<dbReference type="SUPFAM" id="SSF54427">
    <property type="entry name" value="NTF2-like"/>
    <property type="match status" value="1"/>
</dbReference>
<dbReference type="PANTHER" id="PTHR33938">
    <property type="entry name" value="FERULOYL ESTERASE B-RELATED"/>
    <property type="match status" value="1"/>
</dbReference>
<dbReference type="InterPro" id="IPR032710">
    <property type="entry name" value="NTF2-like_dom_sf"/>
</dbReference>
<reference evidence="9 10" key="1">
    <citation type="submission" date="2017-06" db="EMBL/GenBank/DDBJ databases">
        <title>Comparative genomic analysis of Ambrosia Fusariam Clade fungi.</title>
        <authorList>
            <person name="Stajich J.E."/>
            <person name="Carrillo J."/>
            <person name="Kijimoto T."/>
            <person name="Eskalen A."/>
            <person name="O'Donnell K."/>
            <person name="Kasson M."/>
        </authorList>
    </citation>
    <scope>NUCLEOTIDE SEQUENCE [LARGE SCALE GENOMIC DNA]</scope>
    <source>
        <strain evidence="9 10">NRRL62584</strain>
    </source>
</reference>
<keyword evidence="7" id="KW-1015">Disulfide bond</keyword>